<feature type="modified residue" description="4-aspartylphosphate" evidence="4">
    <location>
        <position position="245"/>
    </location>
</feature>
<evidence type="ECO:0000313" key="6">
    <source>
        <dbReference type="EMBL" id="SDE92707.1"/>
    </source>
</evidence>
<evidence type="ECO:0000256" key="3">
    <source>
        <dbReference type="ARBA" id="ARBA00023004"/>
    </source>
</evidence>
<dbReference type="InterPro" id="IPR011006">
    <property type="entry name" value="CheY-like_superfamily"/>
</dbReference>
<evidence type="ECO:0000259" key="5">
    <source>
        <dbReference type="PROSITE" id="PS50110"/>
    </source>
</evidence>
<dbReference type="Gene3D" id="3.40.50.2300">
    <property type="match status" value="1"/>
</dbReference>
<dbReference type="STRING" id="69960.SAMN05421720_11639"/>
<dbReference type="InterPro" id="IPR001789">
    <property type="entry name" value="Sig_transdc_resp-reg_receiver"/>
</dbReference>
<dbReference type="EMBL" id="FNAP01000016">
    <property type="protein sequence ID" value="SDE92707.1"/>
    <property type="molecule type" value="Genomic_DNA"/>
</dbReference>
<keyword evidence="3" id="KW-0408">Iron</keyword>
<keyword evidence="2" id="KW-0479">Metal-binding</keyword>
<dbReference type="AlphaFoldDB" id="A0A1G7GX34"/>
<dbReference type="OrthoDB" id="9774644at2"/>
<protein>
    <submittedName>
        <fullName evidence="6">Hemerythrin-like metal-binding domain protein</fullName>
    </submittedName>
</protein>
<dbReference type="InterPro" id="IPR035938">
    <property type="entry name" value="Hemerythrin-like_sf"/>
</dbReference>
<dbReference type="SUPFAM" id="SSF52172">
    <property type="entry name" value="CheY-like"/>
    <property type="match status" value="1"/>
</dbReference>
<reference evidence="6 7" key="1">
    <citation type="submission" date="2016-10" db="EMBL/GenBank/DDBJ databases">
        <authorList>
            <person name="de Groot N.N."/>
        </authorList>
    </citation>
    <scope>NUCLEOTIDE SEQUENCE [LARGE SCALE GENOMIC DNA]</scope>
    <source>
        <strain evidence="6 7">ATCC 700224</strain>
    </source>
</reference>
<dbReference type="InterPro" id="IPR012827">
    <property type="entry name" value="Hemerythrin_metal-bd"/>
</dbReference>
<dbReference type="PROSITE" id="PS50110">
    <property type="entry name" value="RESPONSE_REGULATORY"/>
    <property type="match status" value="1"/>
</dbReference>
<dbReference type="GO" id="GO:0046872">
    <property type="term" value="F:metal ion binding"/>
    <property type="evidence" value="ECO:0007669"/>
    <property type="project" value="UniProtKB-KW"/>
</dbReference>
<dbReference type="Pfam" id="PF01814">
    <property type="entry name" value="Hemerythrin"/>
    <property type="match status" value="1"/>
</dbReference>
<evidence type="ECO:0000256" key="1">
    <source>
        <dbReference type="ARBA" id="ARBA00010587"/>
    </source>
</evidence>
<keyword evidence="7" id="KW-1185">Reference proteome</keyword>
<name>A0A1G7GX34_9PROT</name>
<comment type="similarity">
    <text evidence="1">Belongs to the hemerythrin family.</text>
</comment>
<organism evidence="6 7">
    <name type="scientific">Rhodospira trueperi</name>
    <dbReference type="NCBI Taxonomy" id="69960"/>
    <lineage>
        <taxon>Bacteria</taxon>
        <taxon>Pseudomonadati</taxon>
        <taxon>Pseudomonadota</taxon>
        <taxon>Alphaproteobacteria</taxon>
        <taxon>Rhodospirillales</taxon>
        <taxon>Rhodospirillaceae</taxon>
        <taxon>Rhodospira</taxon>
    </lineage>
</organism>
<dbReference type="RefSeq" id="WP_092787809.1">
    <property type="nucleotide sequence ID" value="NZ_FNAP01000016.1"/>
</dbReference>
<dbReference type="Gene3D" id="1.20.120.50">
    <property type="entry name" value="Hemerythrin-like"/>
    <property type="match status" value="1"/>
</dbReference>
<dbReference type="NCBIfam" id="TIGR02481">
    <property type="entry name" value="hemeryth_dom"/>
    <property type="match status" value="1"/>
</dbReference>
<sequence>MSDLRVDFDTTDRAETRQGHDALIAWSPDLSVSSPTLDLHHQILVGCLNRMILLQGNWRDCLPAVRRELALVMNYCRIHFFIEEAAMKLAQVPDETVQEHTAIHRRIVGKMSDAVGAFKSDPLGFPFDETLRFLNMWLVRHIQDEDKKHYAEALRAFHGVEVDLRKYKYAQISRKLKLKEDPTRTAAAGDTLSGRWVSIIESNMERRAFMARVFQDQGMRVSQANNVLDAPVLIDANMPEVVFLDWSMRDALPFARELYSKRNAAVVASYFGDPMEIIDQCDLEGVANILAHPASAVDIISVTRETLDALVPLRALVLERLEG</sequence>
<evidence type="ECO:0000313" key="7">
    <source>
        <dbReference type="Proteomes" id="UP000199412"/>
    </source>
</evidence>
<evidence type="ECO:0000256" key="4">
    <source>
        <dbReference type="PROSITE-ProRule" id="PRU00169"/>
    </source>
</evidence>
<evidence type="ECO:0000256" key="2">
    <source>
        <dbReference type="ARBA" id="ARBA00022723"/>
    </source>
</evidence>
<accession>A0A1G7GX34</accession>
<dbReference type="GO" id="GO:0000160">
    <property type="term" value="P:phosphorelay signal transduction system"/>
    <property type="evidence" value="ECO:0007669"/>
    <property type="project" value="InterPro"/>
</dbReference>
<dbReference type="Proteomes" id="UP000199412">
    <property type="component" value="Unassembled WGS sequence"/>
</dbReference>
<keyword evidence="4" id="KW-0597">Phosphoprotein</keyword>
<dbReference type="SUPFAM" id="SSF47188">
    <property type="entry name" value="Hemerythrin-like"/>
    <property type="match status" value="1"/>
</dbReference>
<dbReference type="CDD" id="cd12107">
    <property type="entry name" value="Hemerythrin"/>
    <property type="match status" value="1"/>
</dbReference>
<feature type="domain" description="Response regulatory" evidence="5">
    <location>
        <begin position="196"/>
        <end position="307"/>
    </location>
</feature>
<gene>
    <name evidence="6" type="ORF">SAMN05421720_11639</name>
</gene>
<dbReference type="InterPro" id="IPR012312">
    <property type="entry name" value="Hemerythrin-like"/>
</dbReference>
<proteinExistence type="inferred from homology"/>